<accession>A0ACC1UC57</accession>
<gene>
    <name evidence="1" type="ORF">F5876DRAFT_62309</name>
</gene>
<sequence length="153" mass="16757">MISRNLLISSRSSSSAIALFHTSARRAAAQPKHTSETYNKDDSDMSPPLDSKIHRVDPNSDSQKPHEAPSGPYSRVLYFAFAPAVVADPVSFFFFKVGAESAEYTNTNSKYNGDHDTRYGGKKQYNEDKGPETSKPDEGPAGKSSQGRKPEGR</sequence>
<name>A0ACC1UC57_9AGAR</name>
<protein>
    <submittedName>
        <fullName evidence="1">Uncharacterized protein</fullName>
    </submittedName>
</protein>
<organism evidence="1 2">
    <name type="scientific">Lentinula aff. lateritia</name>
    <dbReference type="NCBI Taxonomy" id="2804960"/>
    <lineage>
        <taxon>Eukaryota</taxon>
        <taxon>Fungi</taxon>
        <taxon>Dikarya</taxon>
        <taxon>Basidiomycota</taxon>
        <taxon>Agaricomycotina</taxon>
        <taxon>Agaricomycetes</taxon>
        <taxon>Agaricomycetidae</taxon>
        <taxon>Agaricales</taxon>
        <taxon>Marasmiineae</taxon>
        <taxon>Omphalotaceae</taxon>
        <taxon>Lentinula</taxon>
    </lineage>
</organism>
<comment type="caution">
    <text evidence="1">The sequence shown here is derived from an EMBL/GenBank/DDBJ whole genome shotgun (WGS) entry which is preliminary data.</text>
</comment>
<dbReference type="EMBL" id="MU794968">
    <property type="protein sequence ID" value="KAJ3814408.1"/>
    <property type="molecule type" value="Genomic_DNA"/>
</dbReference>
<reference evidence="1" key="1">
    <citation type="submission" date="2022-09" db="EMBL/GenBank/DDBJ databases">
        <title>A Global Phylogenomic Analysis of the Shiitake Genus Lentinula.</title>
        <authorList>
            <consortium name="DOE Joint Genome Institute"/>
            <person name="Sierra-Patev S."/>
            <person name="Min B."/>
            <person name="Naranjo-Ortiz M."/>
            <person name="Looney B."/>
            <person name="Konkel Z."/>
            <person name="Slot J.C."/>
            <person name="Sakamoto Y."/>
            <person name="Steenwyk J.L."/>
            <person name="Rokas A."/>
            <person name="Carro J."/>
            <person name="Camarero S."/>
            <person name="Ferreira P."/>
            <person name="Molpeceres G."/>
            <person name="Ruiz-Duenas F.J."/>
            <person name="Serrano A."/>
            <person name="Henrissat B."/>
            <person name="Drula E."/>
            <person name="Hughes K.W."/>
            <person name="Mata J.L."/>
            <person name="Ishikawa N.K."/>
            <person name="Vargas-Isla R."/>
            <person name="Ushijima S."/>
            <person name="Smith C.A."/>
            <person name="Ahrendt S."/>
            <person name="Andreopoulos W."/>
            <person name="He G."/>
            <person name="Labutti K."/>
            <person name="Lipzen A."/>
            <person name="Ng V."/>
            <person name="Riley R."/>
            <person name="Sandor L."/>
            <person name="Barry K."/>
            <person name="Martinez A.T."/>
            <person name="Xiao Y."/>
            <person name="Gibbons J.G."/>
            <person name="Terashima K."/>
            <person name="Grigoriev I.V."/>
            <person name="Hibbett D.S."/>
        </authorList>
    </citation>
    <scope>NUCLEOTIDE SEQUENCE</scope>
    <source>
        <strain evidence="1">TMI1499</strain>
    </source>
</reference>
<proteinExistence type="predicted"/>
<evidence type="ECO:0000313" key="2">
    <source>
        <dbReference type="Proteomes" id="UP001163835"/>
    </source>
</evidence>
<dbReference type="Proteomes" id="UP001163835">
    <property type="component" value="Unassembled WGS sequence"/>
</dbReference>
<keyword evidence="2" id="KW-1185">Reference proteome</keyword>
<evidence type="ECO:0000313" key="1">
    <source>
        <dbReference type="EMBL" id="KAJ3814408.1"/>
    </source>
</evidence>